<dbReference type="Proteomes" id="UP001515480">
    <property type="component" value="Unassembled WGS sequence"/>
</dbReference>
<keyword evidence="2" id="KW-1185">Reference proteome</keyword>
<dbReference type="AlphaFoldDB" id="A0AB34K8F2"/>
<gene>
    <name evidence="1" type="ORF">AB1Y20_001672</name>
</gene>
<protein>
    <submittedName>
        <fullName evidence="1">Uncharacterized protein</fullName>
    </submittedName>
</protein>
<comment type="caution">
    <text evidence="1">The sequence shown here is derived from an EMBL/GenBank/DDBJ whole genome shotgun (WGS) entry which is preliminary data.</text>
</comment>
<name>A0AB34K8F2_PRYPA</name>
<dbReference type="EMBL" id="JBGBPQ010000001">
    <property type="protein sequence ID" value="KAL1530774.1"/>
    <property type="molecule type" value="Genomic_DNA"/>
</dbReference>
<accession>A0AB34K8F2</accession>
<organism evidence="1 2">
    <name type="scientific">Prymnesium parvum</name>
    <name type="common">Toxic golden alga</name>
    <dbReference type="NCBI Taxonomy" id="97485"/>
    <lineage>
        <taxon>Eukaryota</taxon>
        <taxon>Haptista</taxon>
        <taxon>Haptophyta</taxon>
        <taxon>Prymnesiophyceae</taxon>
        <taxon>Prymnesiales</taxon>
        <taxon>Prymnesiaceae</taxon>
        <taxon>Prymnesium</taxon>
    </lineage>
</organism>
<proteinExistence type="predicted"/>
<reference evidence="1 2" key="1">
    <citation type="journal article" date="2024" name="Science">
        <title>Giant polyketide synthase enzymes in the biosynthesis of giant marine polyether toxins.</title>
        <authorList>
            <person name="Fallon T.R."/>
            <person name="Shende V.V."/>
            <person name="Wierzbicki I.H."/>
            <person name="Pendleton A.L."/>
            <person name="Watervoot N.F."/>
            <person name="Auber R.P."/>
            <person name="Gonzalez D.J."/>
            <person name="Wisecaver J.H."/>
            <person name="Moore B.S."/>
        </authorList>
    </citation>
    <scope>NUCLEOTIDE SEQUENCE [LARGE SCALE GENOMIC DNA]</scope>
    <source>
        <strain evidence="1 2">12B1</strain>
    </source>
</reference>
<sequence>MALRGRLQEPCTAQFRFCLSWEPDRSPHWETLESTWTDQSQGVLAVHHERCRCFPASGHGAVAAKGSSTEVNVSNIMDSIVNKSVVSAAHMVPGKGLMVDVHHRLGELLGIV</sequence>
<evidence type="ECO:0000313" key="2">
    <source>
        <dbReference type="Proteomes" id="UP001515480"/>
    </source>
</evidence>
<evidence type="ECO:0000313" key="1">
    <source>
        <dbReference type="EMBL" id="KAL1530774.1"/>
    </source>
</evidence>